<evidence type="ECO:0000313" key="2">
    <source>
        <dbReference type="EMBL" id="OQN98877.1"/>
    </source>
</evidence>
<feature type="region of interest" description="Disordered" evidence="1">
    <location>
        <begin position="1"/>
        <end position="56"/>
    </location>
</feature>
<protein>
    <submittedName>
        <fullName evidence="2">Uncharacterized protein</fullName>
    </submittedName>
</protein>
<reference evidence="3" key="1">
    <citation type="submission" date="2017-03" db="EMBL/GenBank/DDBJ databases">
        <title>Genomes of endolithic fungi from Antarctica.</title>
        <authorList>
            <person name="Coleine C."/>
            <person name="Masonjones S."/>
            <person name="Stajich J.E."/>
        </authorList>
    </citation>
    <scope>NUCLEOTIDE SEQUENCE [LARGE SCALE GENOMIC DNA]</scope>
    <source>
        <strain evidence="3">CCFEE 5527</strain>
    </source>
</reference>
<dbReference type="EMBL" id="NAJO01000043">
    <property type="protein sequence ID" value="OQN98877.1"/>
    <property type="molecule type" value="Genomic_DNA"/>
</dbReference>
<feature type="region of interest" description="Disordered" evidence="1">
    <location>
        <begin position="80"/>
        <end position="135"/>
    </location>
</feature>
<comment type="caution">
    <text evidence="2">The sequence shown here is derived from an EMBL/GenBank/DDBJ whole genome shotgun (WGS) entry which is preliminary data.</text>
</comment>
<gene>
    <name evidence="2" type="ORF">B0A48_15223</name>
</gene>
<evidence type="ECO:0000313" key="3">
    <source>
        <dbReference type="Proteomes" id="UP000192596"/>
    </source>
</evidence>
<dbReference type="InParanoid" id="A0A1V8SIL1"/>
<evidence type="ECO:0000256" key="1">
    <source>
        <dbReference type="SAM" id="MobiDB-lite"/>
    </source>
</evidence>
<dbReference type="Proteomes" id="UP000192596">
    <property type="component" value="Unassembled WGS sequence"/>
</dbReference>
<feature type="compositionally biased region" description="Polar residues" evidence="1">
    <location>
        <begin position="82"/>
        <end position="91"/>
    </location>
</feature>
<organism evidence="2 3">
    <name type="scientific">Cryoendolithus antarcticus</name>
    <dbReference type="NCBI Taxonomy" id="1507870"/>
    <lineage>
        <taxon>Eukaryota</taxon>
        <taxon>Fungi</taxon>
        <taxon>Dikarya</taxon>
        <taxon>Ascomycota</taxon>
        <taxon>Pezizomycotina</taxon>
        <taxon>Dothideomycetes</taxon>
        <taxon>Dothideomycetidae</taxon>
        <taxon>Cladosporiales</taxon>
        <taxon>Cladosporiaceae</taxon>
        <taxon>Cryoendolithus</taxon>
    </lineage>
</organism>
<proteinExistence type="predicted"/>
<accession>A0A1V8SIL1</accession>
<sequence length="277" mass="30802">MDRSNPYCVARTPERTKDSQTVRLHSSLSLLRAPSTEDESSAETRYTYPEPPTQEGNGGYWAVHNYLAVSLAPREHADASLYPSTQPSAQVSDRGDAHSSFEHTSYSSARRKRPTQHDPHCSLRASTPIYTPVAPTNEPRSMAMLGTQQSTPPFGTTFPRPAGLYPPMLPLPPHSISSNPSSFTHGHRAGSLPTADVQAVVTAVYALRRADDRPPLRKHLLDPTEINPALHSTIRKHFTSSTGVMRYDSPVRMWHGDSALFSEEWWKYLTESVRRGT</sequence>
<keyword evidence="3" id="KW-1185">Reference proteome</keyword>
<name>A0A1V8SIL1_9PEZI</name>
<dbReference type="AlphaFoldDB" id="A0A1V8SIL1"/>